<dbReference type="InterPro" id="IPR006439">
    <property type="entry name" value="HAD-SF_hydro_IA"/>
</dbReference>
<dbReference type="AlphaFoldDB" id="A0A1W1VGL6"/>
<dbReference type="NCBIfam" id="TIGR01509">
    <property type="entry name" value="HAD-SF-IA-v3"/>
    <property type="match status" value="1"/>
</dbReference>
<dbReference type="InterPro" id="IPR036412">
    <property type="entry name" value="HAD-like_sf"/>
</dbReference>
<sequence length="229" mass="24604">MRLPDHPSALRAVLFDRDGTIATTDREVYREAAGWLGARTGLDTRSISQTLLAHWQERAEGWREVRSEADEEAFWAAYMDALAQRLKLGRAHAAALLENFPYERYLKAVPDAREVLSRLRARGLKIGVLSNTFPSIDRTLAATGLADLVDVAVASCAVGVHKPDAGAFGAALERLGLPAEAVLFVDDLPENVEAARALGMAAVRIDLTGQAGNAIHSLGALLPMLDGPA</sequence>
<name>A0A1W1VGL6_9DEIO</name>
<organism evidence="2 3">
    <name type="scientific">Deinococcus hopiensis KR-140</name>
    <dbReference type="NCBI Taxonomy" id="695939"/>
    <lineage>
        <taxon>Bacteria</taxon>
        <taxon>Thermotogati</taxon>
        <taxon>Deinococcota</taxon>
        <taxon>Deinococci</taxon>
        <taxon>Deinococcales</taxon>
        <taxon>Deinococcaceae</taxon>
        <taxon>Deinococcus</taxon>
    </lineage>
</organism>
<evidence type="ECO:0000313" key="2">
    <source>
        <dbReference type="EMBL" id="SMB92498.1"/>
    </source>
</evidence>
<dbReference type="EMBL" id="FWWU01000009">
    <property type="protein sequence ID" value="SMB92498.1"/>
    <property type="molecule type" value="Genomic_DNA"/>
</dbReference>
<dbReference type="SFLD" id="SFLDG01129">
    <property type="entry name" value="C1.5:_HAD__Beta-PGM__Phosphata"/>
    <property type="match status" value="1"/>
</dbReference>
<evidence type="ECO:0000256" key="1">
    <source>
        <dbReference type="ARBA" id="ARBA00022801"/>
    </source>
</evidence>
<dbReference type="OrthoDB" id="9797743at2"/>
<dbReference type="SFLD" id="SFLDS00003">
    <property type="entry name" value="Haloacid_Dehalogenase"/>
    <property type="match status" value="1"/>
</dbReference>
<dbReference type="RefSeq" id="WP_084049031.1">
    <property type="nucleotide sequence ID" value="NZ_FWWU01000009.1"/>
</dbReference>
<keyword evidence="1 2" id="KW-0378">Hydrolase</keyword>
<dbReference type="SUPFAM" id="SSF56784">
    <property type="entry name" value="HAD-like"/>
    <property type="match status" value="1"/>
</dbReference>
<dbReference type="NCBIfam" id="TIGR01549">
    <property type="entry name" value="HAD-SF-IA-v1"/>
    <property type="match status" value="1"/>
</dbReference>
<keyword evidence="3" id="KW-1185">Reference proteome</keyword>
<proteinExistence type="predicted"/>
<dbReference type="InterPro" id="IPR051540">
    <property type="entry name" value="S-2-haloacid_dehalogenase"/>
</dbReference>
<dbReference type="Proteomes" id="UP000192582">
    <property type="component" value="Unassembled WGS sequence"/>
</dbReference>
<dbReference type="PANTHER" id="PTHR43316">
    <property type="entry name" value="HYDROLASE, HALOACID DELAHOGENASE-RELATED"/>
    <property type="match status" value="1"/>
</dbReference>
<accession>A0A1W1VGL6</accession>
<evidence type="ECO:0000313" key="3">
    <source>
        <dbReference type="Proteomes" id="UP000192582"/>
    </source>
</evidence>
<dbReference type="GO" id="GO:0016787">
    <property type="term" value="F:hydrolase activity"/>
    <property type="evidence" value="ECO:0007669"/>
    <property type="project" value="UniProtKB-KW"/>
</dbReference>
<dbReference type="STRING" id="695939.SAMN00790413_01595"/>
<dbReference type="CDD" id="cd02603">
    <property type="entry name" value="HAD_sEH-N_like"/>
    <property type="match status" value="1"/>
</dbReference>
<dbReference type="PRINTS" id="PR00413">
    <property type="entry name" value="HADHALOGNASE"/>
</dbReference>
<gene>
    <name evidence="2" type="ORF">SAMN00790413_01595</name>
</gene>
<dbReference type="Gene3D" id="3.40.50.1000">
    <property type="entry name" value="HAD superfamily/HAD-like"/>
    <property type="match status" value="1"/>
</dbReference>
<dbReference type="PANTHER" id="PTHR43316:SF3">
    <property type="entry name" value="HALOACID DEHALOGENASE, TYPE II (AFU_ORTHOLOGUE AFUA_2G07750)-RELATED"/>
    <property type="match status" value="1"/>
</dbReference>
<dbReference type="Pfam" id="PF00702">
    <property type="entry name" value="Hydrolase"/>
    <property type="match status" value="1"/>
</dbReference>
<protein>
    <submittedName>
        <fullName evidence="2">Putative hydrolase of the HAD superfamily</fullName>
    </submittedName>
</protein>
<reference evidence="2 3" key="1">
    <citation type="submission" date="2017-04" db="EMBL/GenBank/DDBJ databases">
        <authorList>
            <person name="Afonso C.L."/>
            <person name="Miller P.J."/>
            <person name="Scott M.A."/>
            <person name="Spackman E."/>
            <person name="Goraichik I."/>
            <person name="Dimitrov K.M."/>
            <person name="Suarez D.L."/>
            <person name="Swayne D.E."/>
        </authorList>
    </citation>
    <scope>NUCLEOTIDE SEQUENCE [LARGE SCALE GENOMIC DNA]</scope>
    <source>
        <strain evidence="2 3">KR-140</strain>
    </source>
</reference>
<dbReference type="InterPro" id="IPR023214">
    <property type="entry name" value="HAD_sf"/>
</dbReference>